<name>A0AAI9STU3_9ASCO</name>
<dbReference type="GeneID" id="73382030"/>
<dbReference type="Pfam" id="PF09791">
    <property type="entry name" value="Oxidored-like"/>
    <property type="match status" value="1"/>
</dbReference>
<dbReference type="PANTHER" id="PTHR21193">
    <property type="entry name" value="OXIDOREDUCTASE-LIKE DOMAIN-CONTAINING PROTEIN 1"/>
    <property type="match status" value="1"/>
</dbReference>
<reference evidence="3" key="1">
    <citation type="journal article" date="2022" name="DNA Res.">
        <title>Genome analysis of five recently described species of the CUG-Ser clade uncovers Candida theae as a new hybrid lineage with pathogenic potential in the Candida parapsilosis species complex.</title>
        <authorList>
            <person name="Mixao V."/>
            <person name="Del Olmo V."/>
            <person name="Hegedusova E."/>
            <person name="Saus E."/>
            <person name="Pryszcz L."/>
            <person name="Cillingova A."/>
            <person name="Nosek J."/>
            <person name="Gabaldon T."/>
        </authorList>
    </citation>
    <scope>NUCLEOTIDE SEQUENCE</scope>
    <source>
        <strain evidence="3">CBS 10844</strain>
    </source>
</reference>
<dbReference type="InterPro" id="IPR019180">
    <property type="entry name" value="Oxidoreductase-like_N"/>
</dbReference>
<dbReference type="EMBL" id="JAHUZD010000141">
    <property type="protein sequence ID" value="KAI3402741.1"/>
    <property type="molecule type" value="Genomic_DNA"/>
</dbReference>
<evidence type="ECO:0000313" key="4">
    <source>
        <dbReference type="Proteomes" id="UP001202479"/>
    </source>
</evidence>
<organism evidence="3 4">
    <name type="scientific">Candida oxycetoniae</name>
    <dbReference type="NCBI Taxonomy" id="497107"/>
    <lineage>
        <taxon>Eukaryota</taxon>
        <taxon>Fungi</taxon>
        <taxon>Dikarya</taxon>
        <taxon>Ascomycota</taxon>
        <taxon>Saccharomycotina</taxon>
        <taxon>Pichiomycetes</taxon>
        <taxon>Debaryomycetaceae</taxon>
        <taxon>Candida/Lodderomyces clade</taxon>
        <taxon>Candida</taxon>
    </lineage>
</organism>
<dbReference type="InterPro" id="IPR039251">
    <property type="entry name" value="OXLD1"/>
</dbReference>
<evidence type="ECO:0000313" key="3">
    <source>
        <dbReference type="EMBL" id="KAI3402741.1"/>
    </source>
</evidence>
<dbReference type="GO" id="GO:0005739">
    <property type="term" value="C:mitochondrion"/>
    <property type="evidence" value="ECO:0007669"/>
    <property type="project" value="TreeGrafter"/>
</dbReference>
<feature type="domain" description="Oxidoreductase-like" evidence="2">
    <location>
        <begin position="110"/>
        <end position="153"/>
    </location>
</feature>
<protein>
    <recommendedName>
        <fullName evidence="2">Oxidoreductase-like domain-containing protein</fullName>
    </recommendedName>
</protein>
<dbReference type="PANTHER" id="PTHR21193:SF3">
    <property type="entry name" value="OXIDOREDUCTASE-LIKE DOMAIN-CONTAINING PROTEIN 1"/>
    <property type="match status" value="1"/>
</dbReference>
<evidence type="ECO:0000259" key="2">
    <source>
        <dbReference type="Pfam" id="PF09791"/>
    </source>
</evidence>
<comment type="caution">
    <text evidence="3">The sequence shown here is derived from an EMBL/GenBank/DDBJ whole genome shotgun (WGS) entry which is preliminary data.</text>
</comment>
<feature type="region of interest" description="Disordered" evidence="1">
    <location>
        <begin position="187"/>
        <end position="212"/>
    </location>
</feature>
<gene>
    <name evidence="3" type="ORF">KGF56_004415</name>
</gene>
<dbReference type="AlphaFoldDB" id="A0AAI9STU3"/>
<proteinExistence type="predicted"/>
<accession>A0AAI9STU3</accession>
<dbReference type="RefSeq" id="XP_049178488.1">
    <property type="nucleotide sequence ID" value="XM_049325852.1"/>
</dbReference>
<dbReference type="Proteomes" id="UP001202479">
    <property type="component" value="Unassembled WGS sequence"/>
</dbReference>
<evidence type="ECO:0000256" key="1">
    <source>
        <dbReference type="SAM" id="MobiDB-lite"/>
    </source>
</evidence>
<sequence length="241" mass="27719">MISRSTRRLATAYKLRPTNTTSKREAKRYAFYDLVLRTPSHPTHPIEASLMTTDQLQDLKRHTKTRYEGNYTIDRSLTNEERIRKVFGGRIKGEARQSTSRINRREPQVVAGITVPARPPEPDNCCMSGCINCVWEIFDEDLKEWNDKRGEAAKRLNEMGDKGGRWPENFDAPLKLLQRSHFPESLKDKSNEELFGGKTQEGNAKSDEDEQWGSVPVSIRVFAAVEKKLKMKHKQNQQTQA</sequence>
<keyword evidence="4" id="KW-1185">Reference proteome</keyword>